<dbReference type="Proteomes" id="UP000011996">
    <property type="component" value="Unassembled WGS sequence"/>
</dbReference>
<sequence length="70" mass="7890">MDRRQNEPSEVAEDATEDTLPDAPPWVTQDLIDYTIQVWQPRYETPLSDADAIEIIAAAYELLRAIAGDD</sequence>
<organism evidence="2 3">
    <name type="scientific">Rhodopirellula europaea SH398</name>
    <dbReference type="NCBI Taxonomy" id="1263868"/>
    <lineage>
        <taxon>Bacteria</taxon>
        <taxon>Pseudomonadati</taxon>
        <taxon>Planctomycetota</taxon>
        <taxon>Planctomycetia</taxon>
        <taxon>Pirellulales</taxon>
        <taxon>Pirellulaceae</taxon>
        <taxon>Rhodopirellula</taxon>
    </lineage>
</organism>
<dbReference type="RefSeq" id="WP_008666000.1">
    <property type="nucleotide sequence ID" value="NZ_ANOF01000069.1"/>
</dbReference>
<proteinExistence type="predicted"/>
<comment type="caution">
    <text evidence="2">The sequence shown here is derived from an EMBL/GenBank/DDBJ whole genome shotgun (WGS) entry which is preliminary data.</text>
</comment>
<protein>
    <submittedName>
        <fullName evidence="2">Uncharacterized protein</fullName>
    </submittedName>
</protein>
<reference evidence="2 3" key="1">
    <citation type="journal article" date="2013" name="Mar. Genomics">
        <title>Expression of sulfatases in Rhodopirellula baltica and the diversity of sulfatases in the genus Rhodopirellula.</title>
        <authorList>
            <person name="Wegner C.E."/>
            <person name="Richter-Heitmann T."/>
            <person name="Klindworth A."/>
            <person name="Klockow C."/>
            <person name="Richter M."/>
            <person name="Achstetter T."/>
            <person name="Glockner F.O."/>
            <person name="Harder J."/>
        </authorList>
    </citation>
    <scope>NUCLEOTIDE SEQUENCE [LARGE SCALE GENOMIC DNA]</scope>
    <source>
        <strain evidence="2 3">SH398</strain>
    </source>
</reference>
<feature type="region of interest" description="Disordered" evidence="1">
    <location>
        <begin position="1"/>
        <end position="26"/>
    </location>
</feature>
<dbReference type="STRING" id="1263868.RESH_02114"/>
<dbReference type="PATRIC" id="fig|1263868.3.peg.2290"/>
<evidence type="ECO:0000313" key="3">
    <source>
        <dbReference type="Proteomes" id="UP000011996"/>
    </source>
</evidence>
<gene>
    <name evidence="2" type="ORF">RESH_02114</name>
</gene>
<dbReference type="EMBL" id="ANOF01000069">
    <property type="protein sequence ID" value="EMI27264.1"/>
    <property type="molecule type" value="Genomic_DNA"/>
</dbReference>
<name>M5SM08_9BACT</name>
<accession>M5SM08</accession>
<evidence type="ECO:0000256" key="1">
    <source>
        <dbReference type="SAM" id="MobiDB-lite"/>
    </source>
</evidence>
<dbReference type="AlphaFoldDB" id="M5SM08"/>
<feature type="compositionally biased region" description="Acidic residues" evidence="1">
    <location>
        <begin position="10"/>
        <end position="20"/>
    </location>
</feature>
<evidence type="ECO:0000313" key="2">
    <source>
        <dbReference type="EMBL" id="EMI27264.1"/>
    </source>
</evidence>